<dbReference type="Proteomes" id="UP000001299">
    <property type="component" value="Chromosome 1"/>
</dbReference>
<dbReference type="EMBL" id="CP001810">
    <property type="protein sequence ID" value="ADL33987.1"/>
    <property type="molecule type" value="Genomic_DNA"/>
</dbReference>
<name>E0S2M0_BUTPB</name>
<dbReference type="eggNOG" id="ENOG50326HQ">
    <property type="taxonomic scope" value="Bacteria"/>
</dbReference>
<accession>E0S2M0</accession>
<dbReference type="AlphaFoldDB" id="E0S2M0"/>
<organism evidence="1 2">
    <name type="scientific">Butyrivibrio proteoclasticus (strain ATCC 51982 / DSM 14932 / B316)</name>
    <name type="common">Clostridium proteoclasticum</name>
    <dbReference type="NCBI Taxonomy" id="515622"/>
    <lineage>
        <taxon>Bacteria</taxon>
        <taxon>Bacillati</taxon>
        <taxon>Bacillota</taxon>
        <taxon>Clostridia</taxon>
        <taxon>Lachnospirales</taxon>
        <taxon>Lachnospiraceae</taxon>
        <taxon>Butyrivibrio</taxon>
    </lineage>
</organism>
<evidence type="ECO:0000313" key="2">
    <source>
        <dbReference type="Proteomes" id="UP000001299"/>
    </source>
</evidence>
<dbReference type="STRING" id="515622.bpr_I1248"/>
<dbReference type="KEGG" id="bpb:bpr_I1248"/>
<keyword evidence="2" id="KW-1185">Reference proteome</keyword>
<sequence length="489" mass="56547">MKKKKSNTKYIFLTLILILLFFICGLAANDVISVKKYAKKEMTVIKKAEHTDVDKPRIFEMDDILYSENGDIYEGFKDAPGYSHYCSKFDGTGMAVTADNKVYYVDGKLEPRYLSESSTSAVISKKADFVLYNDEVHEGCVYDAANDQKITICEDYFTVYDSAISSNGRYVAFYERESGTIIRDVQNPESFTTVSKKDLDAIAVSPDGKRAFFKNYDDETYFAYSYHDGELFEIARGNHFDFFVNDECTEAFVSDIYSTYFYSTDMETGVKILDDDLFEVSCQKGPYGIVGKHSSNMIADVESFKGCILETISKDYYFDSPYKSLILLEQYSSNELLGFDNGTVYRLYRDSDSDLCIETMENGHLNSNKIEGIDPFVRSYTTCDDLSKIYYVDRDGNLWLYENGEHKLLHSSPDLHSNIQYDSFSQRLFFIEKESLYSIGDDPEDCRLEFENADYISHNYYNYEDFVVFSYKMEKRYVRVFGNYMLFDS</sequence>
<evidence type="ECO:0000313" key="1">
    <source>
        <dbReference type="EMBL" id="ADL33987.1"/>
    </source>
</evidence>
<gene>
    <name evidence="1" type="ordered locus">bpr_I1248</name>
</gene>
<protein>
    <submittedName>
        <fullName evidence="1">Uncharacterized protein</fullName>
    </submittedName>
</protein>
<dbReference type="SUPFAM" id="SSF82171">
    <property type="entry name" value="DPP6 N-terminal domain-like"/>
    <property type="match status" value="1"/>
</dbReference>
<dbReference type="HOGENOM" id="CLU_557452_0_0_9"/>
<proteinExistence type="predicted"/>
<reference evidence="1 2" key="1">
    <citation type="journal article" date="2010" name="PLoS ONE">
        <title>The glycobiome of the rumen bacterium Butyrivibrio proteoclasticus B316(T) highlights adaptation to a polysaccharide-rich environment.</title>
        <authorList>
            <person name="Kelly W.J."/>
            <person name="Leahy S.C."/>
            <person name="Altermann E."/>
            <person name="Yeoman C.J."/>
            <person name="Dunne J.C."/>
            <person name="Kong Z."/>
            <person name="Pacheco D.M."/>
            <person name="Li D."/>
            <person name="Noel S.J."/>
            <person name="Moon C.D."/>
            <person name="Cookson A.L."/>
            <person name="Attwood G.T."/>
        </authorList>
    </citation>
    <scope>NUCLEOTIDE SEQUENCE [LARGE SCALE GENOMIC DNA]</scope>
    <source>
        <strain evidence="2">ATCC 51982 / DSM 14932 / B316</strain>
    </source>
</reference>